<sequence length="245" mass="26925">MLAHRWFVSRTLAAALSAPPVLRIAYQAVYAQLLADLLKFLAYFLQNALMPKPIQSLYKATLRLLLVLIHDFPEFVSDYYALFCDIVPSNSIQMRNMILSALPKRGVPVSDPLQAPPVDQLSQLEDPTGYCMNAGSRLPESMLREIDNYLATRTPVKLLSKLVTMLRRAPDDLHLLLPSSSGNIQTSPQSLMAYAAAATFAMATSKSATNSSQVAALLTTVDSKVVSQCLIFITFLSIMNLCLGI</sequence>
<dbReference type="PANTHER" id="PTHR13162">
    <property type="entry name" value="CCR4-NOT TRANSCRIPTION COMPLEX"/>
    <property type="match status" value="1"/>
</dbReference>
<dbReference type="Gene3D" id="1.25.40.790">
    <property type="match status" value="1"/>
</dbReference>
<dbReference type="AlphaFoldDB" id="A0A448XQA4"/>
<comment type="caution">
    <text evidence="2">The sequence shown here is derived from an EMBL/GenBank/DDBJ whole genome shotgun (WGS) entry which is preliminary data.</text>
</comment>
<dbReference type="GO" id="GO:0030015">
    <property type="term" value="C:CCR4-NOT core complex"/>
    <property type="evidence" value="ECO:0007669"/>
    <property type="project" value="InterPro"/>
</dbReference>
<protein>
    <recommendedName>
        <fullName evidence="1">CCR4-Not complex component Not1 C-terminal domain-containing protein</fullName>
    </recommendedName>
</protein>
<dbReference type="InterPro" id="IPR007196">
    <property type="entry name" value="CCR4-Not_Not1_C"/>
</dbReference>
<dbReference type="InterPro" id="IPR040398">
    <property type="entry name" value="Not1"/>
</dbReference>
<evidence type="ECO:0000259" key="1">
    <source>
        <dbReference type="Pfam" id="PF04054"/>
    </source>
</evidence>
<dbReference type="Pfam" id="PF04054">
    <property type="entry name" value="Not1"/>
    <property type="match status" value="1"/>
</dbReference>
<dbReference type="GO" id="GO:0000288">
    <property type="term" value="P:nuclear-transcribed mRNA catabolic process, deadenylation-dependent decay"/>
    <property type="evidence" value="ECO:0007669"/>
    <property type="project" value="TreeGrafter"/>
</dbReference>
<name>A0A448XQA4_9PLAT</name>
<dbReference type="Proteomes" id="UP000784294">
    <property type="component" value="Unassembled WGS sequence"/>
</dbReference>
<dbReference type="OrthoDB" id="1933107at2759"/>
<dbReference type="EMBL" id="CAAALY010273295">
    <property type="protein sequence ID" value="VEL42234.1"/>
    <property type="molecule type" value="Genomic_DNA"/>
</dbReference>
<dbReference type="PANTHER" id="PTHR13162:SF8">
    <property type="entry name" value="CCR4-NOT TRANSCRIPTION COMPLEX SUBUNIT 1"/>
    <property type="match status" value="1"/>
</dbReference>
<dbReference type="GO" id="GO:0017148">
    <property type="term" value="P:negative regulation of translation"/>
    <property type="evidence" value="ECO:0007669"/>
    <property type="project" value="InterPro"/>
</dbReference>
<proteinExistence type="predicted"/>
<gene>
    <name evidence="2" type="ORF">PXEA_LOCUS35674</name>
</gene>
<dbReference type="GO" id="GO:0060090">
    <property type="term" value="F:molecular adaptor activity"/>
    <property type="evidence" value="ECO:0007669"/>
    <property type="project" value="TreeGrafter"/>
</dbReference>
<feature type="domain" description="CCR4-Not complex component Not1 C-terminal" evidence="1">
    <location>
        <begin position="2"/>
        <end position="207"/>
    </location>
</feature>
<accession>A0A448XQA4</accession>
<organism evidence="2 3">
    <name type="scientific">Protopolystoma xenopodis</name>
    <dbReference type="NCBI Taxonomy" id="117903"/>
    <lineage>
        <taxon>Eukaryota</taxon>
        <taxon>Metazoa</taxon>
        <taxon>Spiralia</taxon>
        <taxon>Lophotrochozoa</taxon>
        <taxon>Platyhelminthes</taxon>
        <taxon>Monogenea</taxon>
        <taxon>Polyopisthocotylea</taxon>
        <taxon>Polystomatidea</taxon>
        <taxon>Polystomatidae</taxon>
        <taxon>Protopolystoma</taxon>
    </lineage>
</organism>
<reference evidence="2" key="1">
    <citation type="submission" date="2018-11" db="EMBL/GenBank/DDBJ databases">
        <authorList>
            <consortium name="Pathogen Informatics"/>
        </authorList>
    </citation>
    <scope>NUCLEOTIDE SEQUENCE</scope>
</reference>
<keyword evidence="3" id="KW-1185">Reference proteome</keyword>
<evidence type="ECO:0000313" key="2">
    <source>
        <dbReference type="EMBL" id="VEL42234.1"/>
    </source>
</evidence>
<dbReference type="GO" id="GO:0000932">
    <property type="term" value="C:P-body"/>
    <property type="evidence" value="ECO:0007669"/>
    <property type="project" value="TreeGrafter"/>
</dbReference>
<evidence type="ECO:0000313" key="3">
    <source>
        <dbReference type="Proteomes" id="UP000784294"/>
    </source>
</evidence>